<dbReference type="InterPro" id="IPR008007">
    <property type="entry name" value="Peptidase_M42"/>
</dbReference>
<evidence type="ECO:0000313" key="10">
    <source>
        <dbReference type="Proteomes" id="UP000186736"/>
    </source>
</evidence>
<feature type="binding site" evidence="8">
    <location>
        <position position="186"/>
    </location>
    <ligand>
        <name>Zn(2+)</name>
        <dbReference type="ChEBI" id="CHEBI:29105"/>
        <label>2</label>
    </ligand>
</feature>
<dbReference type="Pfam" id="PF05343">
    <property type="entry name" value="Peptidase_M42"/>
    <property type="match status" value="1"/>
</dbReference>
<keyword evidence="2" id="KW-0031">Aminopeptidase</keyword>
<keyword evidence="5" id="KW-0378">Hydrolase</keyword>
<proteinExistence type="inferred from homology"/>
<evidence type="ECO:0000256" key="8">
    <source>
        <dbReference type="PIRSR" id="PIRSR001123-2"/>
    </source>
</evidence>
<sequence>MDLETLLKELLLARGPGGQEDEVRTVCQRELSRWCDSTQTDKAGNLLGLIRAQDKGDPETSIRVMAHLDEIAMIVKKVRPDGNLDVVALGGAKPVSFGVCPVDILAGETVLPGVLSYGSMHNSGSSASGRDVLAGDVQWGDVYVVTRKPKQALEQAGVRPGTRVVLSQHWRRPFRIQDCIAAHFLDDRAPLVAVIEAARLLQLRREQLRQDVWFVCTTLEEESNAGALYAASRLPGETTIAVEVGPVLEEYGTILSADPIINTGDQKGYYSRPVVQALIAATARAGYNPQSALLVDFASDASAVLSAGIDAQAGCVAIPTENTHGFEMVLVEGISACAATLVEYLVQPVADFH</sequence>
<feature type="binding site" evidence="8">
    <location>
        <position position="186"/>
    </location>
    <ligand>
        <name>Zn(2+)</name>
        <dbReference type="ChEBI" id="CHEBI:29105"/>
        <label>1</label>
    </ligand>
</feature>
<evidence type="ECO:0000256" key="1">
    <source>
        <dbReference type="ARBA" id="ARBA00006272"/>
    </source>
</evidence>
<evidence type="ECO:0000256" key="4">
    <source>
        <dbReference type="ARBA" id="ARBA00022723"/>
    </source>
</evidence>
<reference evidence="9 10" key="1">
    <citation type="submission" date="2016-10" db="EMBL/GenBank/DDBJ databases">
        <title>Genome Sequence of Pseudomonas putida GM4FR.</title>
        <authorList>
            <person name="Poehlein A."/>
            <person name="Wemheuer F."/>
            <person name="Hollensteiner J."/>
            <person name="Wemheuer B."/>
        </authorList>
    </citation>
    <scope>NUCLEOTIDE SEQUENCE [LARGE SCALE GENOMIC DNA]</scope>
    <source>
        <strain evidence="9 10">GM4FR</strain>
    </source>
</reference>
<evidence type="ECO:0000313" key="9">
    <source>
        <dbReference type="EMBL" id="OLS59232.1"/>
    </source>
</evidence>
<dbReference type="SUPFAM" id="SSF53187">
    <property type="entry name" value="Zn-dependent exopeptidases"/>
    <property type="match status" value="1"/>
</dbReference>
<dbReference type="GO" id="GO:0004177">
    <property type="term" value="F:aminopeptidase activity"/>
    <property type="evidence" value="ECO:0007669"/>
    <property type="project" value="UniProtKB-UniRule"/>
</dbReference>
<feature type="binding site" evidence="8">
    <location>
        <position position="67"/>
    </location>
    <ligand>
        <name>Zn(2+)</name>
        <dbReference type="ChEBI" id="CHEBI:29105"/>
        <label>1</label>
    </ligand>
</feature>
<evidence type="ECO:0000256" key="5">
    <source>
        <dbReference type="ARBA" id="ARBA00022801"/>
    </source>
</evidence>
<dbReference type="EMBL" id="MKZO01000073">
    <property type="protein sequence ID" value="OLS59232.1"/>
    <property type="molecule type" value="Genomic_DNA"/>
</dbReference>
<dbReference type="Gene3D" id="2.40.30.40">
    <property type="entry name" value="Peptidase M42, domain 2"/>
    <property type="match status" value="1"/>
</dbReference>
<evidence type="ECO:0000256" key="6">
    <source>
        <dbReference type="PIRNR" id="PIRNR001123"/>
    </source>
</evidence>
<dbReference type="RefSeq" id="WP_075806330.1">
    <property type="nucleotide sequence ID" value="NZ_MKZO01000073.1"/>
</dbReference>
<name>A0A1Q9QW15_PSEPU</name>
<dbReference type="Gene3D" id="3.40.630.10">
    <property type="entry name" value="Zn peptidases"/>
    <property type="match status" value="1"/>
</dbReference>
<dbReference type="SUPFAM" id="SSF101821">
    <property type="entry name" value="Aminopeptidase/glucanase lid domain"/>
    <property type="match status" value="1"/>
</dbReference>
<dbReference type="PIRSF" id="PIRSF001123">
    <property type="entry name" value="PepA_GA"/>
    <property type="match status" value="1"/>
</dbReference>
<keyword evidence="3" id="KW-0645">Protease</keyword>
<gene>
    <name evidence="9" type="ORF">PSEMO_57410</name>
</gene>
<dbReference type="Proteomes" id="UP000186736">
    <property type="component" value="Unassembled WGS sequence"/>
</dbReference>
<feature type="binding site" evidence="8">
    <location>
        <position position="243"/>
    </location>
    <ligand>
        <name>Zn(2+)</name>
        <dbReference type="ChEBI" id="CHEBI:29105"/>
        <label>1</label>
    </ligand>
</feature>
<organism evidence="9 10">
    <name type="scientific">Pseudomonas putida</name>
    <name type="common">Arthrobacter siderocapsulatus</name>
    <dbReference type="NCBI Taxonomy" id="303"/>
    <lineage>
        <taxon>Bacteria</taxon>
        <taxon>Pseudomonadati</taxon>
        <taxon>Pseudomonadota</taxon>
        <taxon>Gammaproteobacteria</taxon>
        <taxon>Pseudomonadales</taxon>
        <taxon>Pseudomonadaceae</taxon>
        <taxon>Pseudomonas</taxon>
    </lineage>
</organism>
<dbReference type="AlphaFoldDB" id="A0A1Q9QW15"/>
<dbReference type="GO" id="GO:0006508">
    <property type="term" value="P:proteolysis"/>
    <property type="evidence" value="ECO:0007669"/>
    <property type="project" value="UniProtKB-KW"/>
</dbReference>
<feature type="active site" description="Proton acceptor" evidence="7">
    <location>
        <position position="220"/>
    </location>
</feature>
<comment type="similarity">
    <text evidence="1 6">Belongs to the peptidase M42 family.</text>
</comment>
<evidence type="ECO:0000256" key="2">
    <source>
        <dbReference type="ARBA" id="ARBA00022438"/>
    </source>
</evidence>
<dbReference type="PANTHER" id="PTHR32481">
    <property type="entry name" value="AMINOPEPTIDASE"/>
    <property type="match status" value="1"/>
</dbReference>
<evidence type="ECO:0008006" key="11">
    <source>
        <dbReference type="Google" id="ProtNLM"/>
    </source>
</evidence>
<comment type="cofactor">
    <cofactor evidence="8">
        <name>a divalent metal cation</name>
        <dbReference type="ChEBI" id="CHEBI:60240"/>
    </cofactor>
    <text evidence="8">Binds 2 divalent metal cations per subunit.</text>
</comment>
<dbReference type="GO" id="GO:0046872">
    <property type="term" value="F:metal ion binding"/>
    <property type="evidence" value="ECO:0007669"/>
    <property type="project" value="UniProtKB-UniRule"/>
</dbReference>
<evidence type="ECO:0000256" key="3">
    <source>
        <dbReference type="ARBA" id="ARBA00022670"/>
    </source>
</evidence>
<comment type="caution">
    <text evidence="9">The sequence shown here is derived from an EMBL/GenBank/DDBJ whole genome shotgun (WGS) entry which is preliminary data.</text>
</comment>
<dbReference type="InterPro" id="IPR051464">
    <property type="entry name" value="Peptidase_M42_aminopept"/>
</dbReference>
<dbReference type="PANTHER" id="PTHR32481:SF0">
    <property type="entry name" value="AMINOPEPTIDASE YPDE-RELATED"/>
    <property type="match status" value="1"/>
</dbReference>
<dbReference type="InterPro" id="IPR023367">
    <property type="entry name" value="Peptidase_M42_dom2"/>
</dbReference>
<feature type="binding site" evidence="8">
    <location>
        <position position="324"/>
    </location>
    <ligand>
        <name>Zn(2+)</name>
        <dbReference type="ChEBI" id="CHEBI:29105"/>
        <label>2</label>
    </ligand>
</feature>
<evidence type="ECO:0000256" key="7">
    <source>
        <dbReference type="PIRSR" id="PIRSR001123-1"/>
    </source>
</evidence>
<keyword evidence="4 8" id="KW-0479">Metal-binding</keyword>
<accession>A0A1Q9QW15</accession>
<dbReference type="OrthoDB" id="9772053at2"/>
<feature type="binding site" evidence="8">
    <location>
        <position position="221"/>
    </location>
    <ligand>
        <name>Zn(2+)</name>
        <dbReference type="ChEBI" id="CHEBI:29105"/>
        <label>2</label>
    </ligand>
</feature>
<protein>
    <recommendedName>
        <fullName evidence="11">Peptidase M42</fullName>
    </recommendedName>
</protein>